<dbReference type="InterPro" id="IPR050834">
    <property type="entry name" value="Glycosyltransf_2"/>
</dbReference>
<dbReference type="Proteomes" id="UP000185608">
    <property type="component" value="Chromosome"/>
</dbReference>
<dbReference type="RefSeq" id="WP_083258771.1">
    <property type="nucleotide sequence ID" value="NZ_CP016070.1"/>
</dbReference>
<evidence type="ECO:0000256" key="1">
    <source>
        <dbReference type="SAM" id="Phobius"/>
    </source>
</evidence>
<keyword evidence="6" id="KW-1185">Reference proteome</keyword>
<dbReference type="EMBL" id="CP016070">
    <property type="protein sequence ID" value="AOW79435.1"/>
    <property type="molecule type" value="Genomic_DNA"/>
</dbReference>
<proteinExistence type="predicted"/>
<dbReference type="KEGG" id="hhsr:HSR6_0220"/>
<keyword evidence="1" id="KW-0812">Transmembrane</keyword>
<dbReference type="AlphaFoldDB" id="A0A1D8S252"/>
<gene>
    <name evidence="4" type="ORF">HSR6_0220</name>
    <name evidence="3" type="ORF">HTSR_0233</name>
</gene>
<keyword evidence="3" id="KW-0808">Transferase</keyword>
<dbReference type="PANTHER" id="PTHR43685:SF2">
    <property type="entry name" value="GLYCOSYLTRANSFERASE 2-LIKE DOMAIN-CONTAINING PROTEIN"/>
    <property type="match status" value="1"/>
</dbReference>
<feature type="domain" description="Glycosyltransferase 2-like" evidence="2">
    <location>
        <begin position="93"/>
        <end position="259"/>
    </location>
</feature>
<feature type="transmembrane region" description="Helical" evidence="1">
    <location>
        <begin position="327"/>
        <end position="346"/>
    </location>
</feature>
<sequence length="501" mass="53573">MSRTSGQYRLRDSVSIQNGLVSRSGPLVVTRLNDSAQDLLKTVSTDEFQSVTAIAREGGVSAESTGALLSDLYNRGFLEWRPARDPEFQPPVSIILTVRNEADAIEPALDALADLNYPEYEVVVVDDGSTDDTRELIRSHSLTADGNLRLVPVGSDTEPLGIGASRNRGVSSAANEIIAFTDADCRPNRAWLSNLVPALATHDVVGGRVRPTDTARPMHEYEGIHSSLDMGPRASPVDREQSTPYLPTANLVGHREVFEKTPFPERNVAEDVGVSWDALANGFDLVYDPTGVVEHDYGGVTNFLGRRLSYGGSEALLAKLYGHPGSVSLPAISLVGLVLLAVLPVVNSMLNIGASLGTFLAAMTVLGFVITPTKQAFTSVITGSIRVSAAVAGLFRGSLSRVYGFALEVTRYYSLPLVALGILAGVGGLEFLAISLLAIPGICVVVALAIDLSVNRPSSPVRYSLLYLVDHLTYQIGAYRGAVENRTVAHLRPSSRFSLTL</sequence>
<dbReference type="InterPro" id="IPR029044">
    <property type="entry name" value="Nucleotide-diphossugar_trans"/>
</dbReference>
<dbReference type="GO" id="GO:0032259">
    <property type="term" value="P:methylation"/>
    <property type="evidence" value="ECO:0007669"/>
    <property type="project" value="UniProtKB-KW"/>
</dbReference>
<dbReference type="Proteomes" id="UP000186165">
    <property type="component" value="Chromosome"/>
</dbReference>
<dbReference type="SUPFAM" id="SSF53448">
    <property type="entry name" value="Nucleotide-diphospho-sugar transferases"/>
    <property type="match status" value="1"/>
</dbReference>
<accession>A0A1J1AA67</accession>
<name>A0A1D8S252_9EURY</name>
<feature type="transmembrane region" description="Helical" evidence="1">
    <location>
        <begin position="352"/>
        <end position="370"/>
    </location>
</feature>
<dbReference type="GeneID" id="32113859"/>
<keyword evidence="1" id="KW-0472">Membrane</keyword>
<dbReference type="EMBL" id="CP016804">
    <property type="protein sequence ID" value="APE94688.1"/>
    <property type="molecule type" value="Genomic_DNA"/>
</dbReference>
<organism evidence="3 5">
    <name type="scientific">Halodesulfurarchaeum formicicum</name>
    <dbReference type="NCBI Taxonomy" id="1873524"/>
    <lineage>
        <taxon>Archaea</taxon>
        <taxon>Methanobacteriati</taxon>
        <taxon>Methanobacteriota</taxon>
        <taxon>Stenosarchaea group</taxon>
        <taxon>Halobacteria</taxon>
        <taxon>Halobacteriales</taxon>
        <taxon>Halobacteriaceae</taxon>
        <taxon>Halodesulfurarchaeum</taxon>
    </lineage>
</organism>
<accession>A0A1D8S252</accession>
<dbReference type="PANTHER" id="PTHR43685">
    <property type="entry name" value="GLYCOSYLTRANSFERASE"/>
    <property type="match status" value="1"/>
</dbReference>
<feature type="transmembrane region" description="Helical" evidence="1">
    <location>
        <begin position="377"/>
        <end position="397"/>
    </location>
</feature>
<dbReference type="STRING" id="1873524.HSR6_0220"/>
<reference evidence="6" key="2">
    <citation type="submission" date="2016-08" db="EMBL/GenBank/DDBJ databases">
        <title>Discovery of first anaerobic lithoheterotrophic haloarchae widely represented in hypersaline habitats.</title>
        <authorList>
            <person name="Sorokin D.Y."/>
            <person name="Kublanov I.V."/>
            <person name="Roman P."/>
            <person name="Sinninghe Damste J.S."/>
            <person name="Golyshin P.N."/>
            <person name="Rojo D."/>
            <person name="Ciordia S."/>
            <person name="Mena Md.C."/>
            <person name="Ferrer M."/>
            <person name="Smedile F."/>
            <person name="Messina E."/>
            <person name="La Cono V."/>
            <person name="Yakimov M.M."/>
        </authorList>
    </citation>
    <scope>NUCLEOTIDE SEQUENCE [LARGE SCALE GENOMIC DNA]</scope>
    <source>
        <strain evidence="6">HSR6</strain>
    </source>
</reference>
<dbReference type="Pfam" id="PF00535">
    <property type="entry name" value="Glycos_transf_2"/>
    <property type="match status" value="1"/>
</dbReference>
<dbReference type="InterPro" id="IPR001173">
    <property type="entry name" value="Glyco_trans_2-like"/>
</dbReference>
<evidence type="ECO:0000313" key="6">
    <source>
        <dbReference type="Proteomes" id="UP000186165"/>
    </source>
</evidence>
<feature type="transmembrane region" description="Helical" evidence="1">
    <location>
        <begin position="417"/>
        <end position="450"/>
    </location>
</feature>
<dbReference type="GO" id="GO:0008168">
    <property type="term" value="F:methyltransferase activity"/>
    <property type="evidence" value="ECO:0007669"/>
    <property type="project" value="UniProtKB-KW"/>
</dbReference>
<evidence type="ECO:0000313" key="4">
    <source>
        <dbReference type="EMBL" id="APE94688.1"/>
    </source>
</evidence>
<dbReference type="Gene3D" id="3.90.550.10">
    <property type="entry name" value="Spore Coat Polysaccharide Biosynthesis Protein SpsA, Chain A"/>
    <property type="match status" value="1"/>
</dbReference>
<keyword evidence="3" id="KW-0489">Methyltransferase</keyword>
<protein>
    <submittedName>
        <fullName evidence="3">FkbM family methyltransferase</fullName>
    </submittedName>
</protein>
<dbReference type="CDD" id="cd00761">
    <property type="entry name" value="Glyco_tranf_GTA_type"/>
    <property type="match status" value="1"/>
</dbReference>
<reference evidence="3 5" key="1">
    <citation type="submission" date="2016-06" db="EMBL/GenBank/DDBJ databases">
        <title>Discovery of anaerobic lithoheterotrophic haloarchaeon capable of sulfur respiration by hydrogen and formate.</title>
        <authorList>
            <person name="Sorokin D.Y."/>
            <person name="Kublanov I.V."/>
            <person name="Roman P."/>
            <person name="Sinninghe Damste J.S."/>
            <person name="Golyshin P.N."/>
            <person name="Rojo D."/>
            <person name="Ciordia S."/>
            <person name="Mena Md.C."/>
            <person name="Ferrer M."/>
            <person name="Smedile F."/>
            <person name="Messina E."/>
            <person name="La Cono V."/>
            <person name="Yakimov M.M."/>
        </authorList>
    </citation>
    <scope>NUCLEOTIDE SEQUENCE [LARGE SCALE GENOMIC DNA]</scope>
    <source>
        <strain evidence="3 5">HTSR1</strain>
    </source>
</reference>
<dbReference type="OrthoDB" id="46222at2157"/>
<keyword evidence="1" id="KW-1133">Transmembrane helix</keyword>
<evidence type="ECO:0000259" key="2">
    <source>
        <dbReference type="Pfam" id="PF00535"/>
    </source>
</evidence>
<dbReference type="KEGG" id="halh:HTSR_0233"/>
<reference evidence="4" key="3">
    <citation type="journal article" date="2017" name="ISME J.">
        <title>Discovery of anaerobic lithoheterotrophic haloarchaea, ubiquitous in hypersaline habitats.</title>
        <authorList>
            <person name="Sorokin D.Y."/>
            <person name="Messina E."/>
            <person name="Smedile F."/>
            <person name="Roman P."/>
            <person name="Damste J.S.S."/>
            <person name="Ciordia S."/>
            <person name="Mena M.C."/>
            <person name="Ferrer M."/>
            <person name="Golyshin P.N."/>
            <person name="Kublanov I.V."/>
            <person name="Samarov N.I."/>
            <person name="Toshchakov S.V."/>
            <person name="La Cono V."/>
            <person name="Yakimov M.M."/>
        </authorList>
    </citation>
    <scope>NUCLEOTIDE SEQUENCE</scope>
    <source>
        <strain evidence="4">HSR6</strain>
    </source>
</reference>
<evidence type="ECO:0000313" key="3">
    <source>
        <dbReference type="EMBL" id="AOW79435.1"/>
    </source>
</evidence>
<evidence type="ECO:0000313" key="5">
    <source>
        <dbReference type="Proteomes" id="UP000185608"/>
    </source>
</evidence>